<dbReference type="Gene3D" id="1.10.10.60">
    <property type="entry name" value="Homeodomain-like"/>
    <property type="match status" value="1"/>
</dbReference>
<comment type="caution">
    <text evidence="5">The sequence shown here is derived from an EMBL/GenBank/DDBJ whole genome shotgun (WGS) entry which is preliminary data.</text>
</comment>
<name>A0ABS9QGN8_9HYPH</name>
<dbReference type="Pfam" id="PF20240">
    <property type="entry name" value="DUF6597"/>
    <property type="match status" value="1"/>
</dbReference>
<evidence type="ECO:0000256" key="3">
    <source>
        <dbReference type="ARBA" id="ARBA00023163"/>
    </source>
</evidence>
<dbReference type="Pfam" id="PF12833">
    <property type="entry name" value="HTH_18"/>
    <property type="match status" value="1"/>
</dbReference>
<evidence type="ECO:0000313" key="5">
    <source>
        <dbReference type="EMBL" id="MCG7505784.1"/>
    </source>
</evidence>
<dbReference type="PROSITE" id="PS01124">
    <property type="entry name" value="HTH_ARAC_FAMILY_2"/>
    <property type="match status" value="1"/>
</dbReference>
<proteinExistence type="predicted"/>
<dbReference type="PANTHER" id="PTHR46796:SF15">
    <property type="entry name" value="BLL1074 PROTEIN"/>
    <property type="match status" value="1"/>
</dbReference>
<reference evidence="5 6" key="1">
    <citation type="submission" date="2022-02" db="EMBL/GenBank/DDBJ databases">
        <title>Draft genome sequence of Mezorhizobium retamae strain IRAMC:0171 isolated from Retama raetam nodules.</title>
        <authorList>
            <person name="Bengaied R."/>
            <person name="Sbissi I."/>
            <person name="Huber K."/>
            <person name="Ghodbane F."/>
            <person name="Nouioui I."/>
            <person name="Tarhouni M."/>
            <person name="Gtari M."/>
        </authorList>
    </citation>
    <scope>NUCLEOTIDE SEQUENCE [LARGE SCALE GENOMIC DNA]</scope>
    <source>
        <strain evidence="5 6">IRAMC:0171</strain>
    </source>
</reference>
<keyword evidence="1" id="KW-0805">Transcription regulation</keyword>
<evidence type="ECO:0000256" key="2">
    <source>
        <dbReference type="ARBA" id="ARBA00023125"/>
    </source>
</evidence>
<keyword evidence="2" id="KW-0238">DNA-binding</keyword>
<accession>A0ABS9QGN8</accession>
<evidence type="ECO:0000259" key="4">
    <source>
        <dbReference type="PROSITE" id="PS01124"/>
    </source>
</evidence>
<evidence type="ECO:0000256" key="1">
    <source>
        <dbReference type="ARBA" id="ARBA00023015"/>
    </source>
</evidence>
<organism evidence="5 6">
    <name type="scientific">Mesorhizobium retamae</name>
    <dbReference type="NCBI Taxonomy" id="2912854"/>
    <lineage>
        <taxon>Bacteria</taxon>
        <taxon>Pseudomonadati</taxon>
        <taxon>Pseudomonadota</taxon>
        <taxon>Alphaproteobacteria</taxon>
        <taxon>Hyphomicrobiales</taxon>
        <taxon>Phyllobacteriaceae</taxon>
        <taxon>Mesorhizobium</taxon>
    </lineage>
</organism>
<dbReference type="PANTHER" id="PTHR46796">
    <property type="entry name" value="HTH-TYPE TRANSCRIPTIONAL ACTIVATOR RHAS-RELATED"/>
    <property type="match status" value="1"/>
</dbReference>
<protein>
    <submittedName>
        <fullName evidence="5">AraC family transcriptional regulator</fullName>
    </submittedName>
</protein>
<dbReference type="SUPFAM" id="SSF46689">
    <property type="entry name" value="Homeodomain-like"/>
    <property type="match status" value="1"/>
</dbReference>
<dbReference type="Proteomes" id="UP001201701">
    <property type="component" value="Unassembled WGS sequence"/>
</dbReference>
<dbReference type="RefSeq" id="WP_239365257.1">
    <property type="nucleotide sequence ID" value="NZ_JAKREW010000009.1"/>
</dbReference>
<feature type="domain" description="HTH araC/xylS-type" evidence="4">
    <location>
        <begin position="174"/>
        <end position="273"/>
    </location>
</feature>
<dbReference type="InterPro" id="IPR018060">
    <property type="entry name" value="HTH_AraC"/>
</dbReference>
<dbReference type="EMBL" id="JAKREW010000009">
    <property type="protein sequence ID" value="MCG7505784.1"/>
    <property type="molecule type" value="Genomic_DNA"/>
</dbReference>
<sequence>MPAESQNKDEDASPQQFVVLRRLPAPALRPFVTEICGYRETAGGHYRQVEYAPLAMPLVINFEAPFTIALGRTPGEDDRYDSFAAGLYAGPVLIDSFGQCCCLQVNFTLAGARRFFRMPLSELTDRMVPLHDVLGPKGQALREMLGNEPDWDRRFDLVEAFIVRRLASAPVQGPQVAWAVERVLESGGKVRIGAIAADLAWSRKHLADRFRDATGLSPKMLARMARFNRALELSRRGNDSWAGIAADCGYADQAHLAREFRDFAGTTPSTLSA</sequence>
<dbReference type="InterPro" id="IPR046532">
    <property type="entry name" value="DUF6597"/>
</dbReference>
<dbReference type="InterPro" id="IPR009057">
    <property type="entry name" value="Homeodomain-like_sf"/>
</dbReference>
<dbReference type="InterPro" id="IPR050204">
    <property type="entry name" value="AraC_XylS_family_regulators"/>
</dbReference>
<keyword evidence="6" id="KW-1185">Reference proteome</keyword>
<keyword evidence="3" id="KW-0804">Transcription</keyword>
<evidence type="ECO:0000313" key="6">
    <source>
        <dbReference type="Proteomes" id="UP001201701"/>
    </source>
</evidence>
<gene>
    <name evidence="5" type="ORF">L4923_12245</name>
</gene>
<dbReference type="SMART" id="SM00342">
    <property type="entry name" value="HTH_ARAC"/>
    <property type="match status" value="1"/>
</dbReference>